<dbReference type="InterPro" id="IPR049945">
    <property type="entry name" value="AAA_22"/>
</dbReference>
<dbReference type="Pfam" id="PF13401">
    <property type="entry name" value="AAA_22"/>
    <property type="match status" value="1"/>
</dbReference>
<dbReference type="PANTHER" id="PTHR47691">
    <property type="entry name" value="REGULATOR-RELATED"/>
    <property type="match status" value="1"/>
</dbReference>
<dbReference type="Proteomes" id="UP000254869">
    <property type="component" value="Unassembled WGS sequence"/>
</dbReference>
<dbReference type="SUPFAM" id="SSF52540">
    <property type="entry name" value="P-loop containing nucleoside triphosphate hydrolases"/>
    <property type="match status" value="1"/>
</dbReference>
<dbReference type="InterPro" id="IPR011990">
    <property type="entry name" value="TPR-like_helical_dom_sf"/>
</dbReference>
<organism evidence="6 7">
    <name type="scientific">Nocardia pseudobrasiliensis</name>
    <dbReference type="NCBI Taxonomy" id="45979"/>
    <lineage>
        <taxon>Bacteria</taxon>
        <taxon>Bacillati</taxon>
        <taxon>Actinomycetota</taxon>
        <taxon>Actinomycetes</taxon>
        <taxon>Mycobacteriales</taxon>
        <taxon>Nocardiaceae</taxon>
        <taxon>Nocardia</taxon>
    </lineage>
</organism>
<feature type="repeat" description="TPR" evidence="3">
    <location>
        <begin position="844"/>
        <end position="877"/>
    </location>
</feature>
<dbReference type="SMART" id="SM01043">
    <property type="entry name" value="BTAD"/>
    <property type="match status" value="1"/>
</dbReference>
<dbReference type="InterPro" id="IPR019734">
    <property type="entry name" value="TPR_rpt"/>
</dbReference>
<dbReference type="SMART" id="SM00862">
    <property type="entry name" value="Trans_reg_C"/>
    <property type="match status" value="1"/>
</dbReference>
<dbReference type="Gene3D" id="1.25.40.10">
    <property type="entry name" value="Tetratricopeptide repeat domain"/>
    <property type="match status" value="2"/>
</dbReference>
<keyword evidence="7" id="KW-1185">Reference proteome</keyword>
<feature type="DNA-binding region" description="OmpR/PhoB-type" evidence="4">
    <location>
        <begin position="1"/>
        <end position="72"/>
    </location>
</feature>
<dbReference type="Pfam" id="PF13424">
    <property type="entry name" value="TPR_12"/>
    <property type="match status" value="1"/>
</dbReference>
<comment type="caution">
    <text evidence="6">The sequence shown here is derived from an EMBL/GenBank/DDBJ whole genome shotgun (WGS) entry which is preliminary data.</text>
</comment>
<dbReference type="GO" id="GO:0016887">
    <property type="term" value="F:ATP hydrolysis activity"/>
    <property type="evidence" value="ECO:0007669"/>
    <property type="project" value="InterPro"/>
</dbReference>
<dbReference type="PROSITE" id="PS50005">
    <property type="entry name" value="TPR"/>
    <property type="match status" value="1"/>
</dbReference>
<protein>
    <submittedName>
        <fullName evidence="6">Putative ATPase</fullName>
    </submittedName>
</protein>
<dbReference type="SUPFAM" id="SSF48452">
    <property type="entry name" value="TPR-like"/>
    <property type="match status" value="2"/>
</dbReference>
<dbReference type="GO" id="GO:0003677">
    <property type="term" value="F:DNA binding"/>
    <property type="evidence" value="ECO:0007669"/>
    <property type="project" value="UniProtKB-UniRule"/>
</dbReference>
<evidence type="ECO:0000313" key="6">
    <source>
        <dbReference type="EMBL" id="RDI69099.1"/>
    </source>
</evidence>
<dbReference type="InterPro" id="IPR016032">
    <property type="entry name" value="Sig_transdc_resp-reg_C-effctor"/>
</dbReference>
<dbReference type="EMBL" id="QQBC01000001">
    <property type="protein sequence ID" value="RDI69099.1"/>
    <property type="molecule type" value="Genomic_DNA"/>
</dbReference>
<dbReference type="GO" id="GO:0000160">
    <property type="term" value="P:phosphorelay signal transduction system"/>
    <property type="evidence" value="ECO:0007669"/>
    <property type="project" value="InterPro"/>
</dbReference>
<dbReference type="PRINTS" id="PR00364">
    <property type="entry name" value="DISEASERSIST"/>
</dbReference>
<comment type="similarity">
    <text evidence="1">Belongs to the AfsR/DnrI/RedD regulatory family.</text>
</comment>
<keyword evidence="2 4" id="KW-0238">DNA-binding</keyword>
<dbReference type="Pfam" id="PF03704">
    <property type="entry name" value="BTAD"/>
    <property type="match status" value="1"/>
</dbReference>
<dbReference type="SMART" id="SM00028">
    <property type="entry name" value="TPR"/>
    <property type="match status" value="3"/>
</dbReference>
<dbReference type="AlphaFoldDB" id="A0A370IEF3"/>
<dbReference type="PROSITE" id="PS51755">
    <property type="entry name" value="OMPR_PHOB"/>
    <property type="match status" value="1"/>
</dbReference>
<evidence type="ECO:0000256" key="1">
    <source>
        <dbReference type="ARBA" id="ARBA00005820"/>
    </source>
</evidence>
<keyword evidence="3" id="KW-0802">TPR repeat</keyword>
<evidence type="ECO:0000259" key="5">
    <source>
        <dbReference type="PROSITE" id="PS51755"/>
    </source>
</evidence>
<evidence type="ECO:0000256" key="4">
    <source>
        <dbReference type="PROSITE-ProRule" id="PRU01091"/>
    </source>
</evidence>
<dbReference type="PANTHER" id="PTHR47691:SF3">
    <property type="entry name" value="HTH-TYPE TRANSCRIPTIONAL REGULATOR RV0890C-RELATED"/>
    <property type="match status" value="1"/>
</dbReference>
<dbReference type="CDD" id="cd15831">
    <property type="entry name" value="BTAD"/>
    <property type="match status" value="1"/>
</dbReference>
<dbReference type="GO" id="GO:0006355">
    <property type="term" value="P:regulation of DNA-templated transcription"/>
    <property type="evidence" value="ECO:0007669"/>
    <property type="project" value="InterPro"/>
</dbReference>
<dbReference type="InterPro" id="IPR027417">
    <property type="entry name" value="P-loop_NTPase"/>
</dbReference>
<evidence type="ECO:0000256" key="2">
    <source>
        <dbReference type="ARBA" id="ARBA00023125"/>
    </source>
</evidence>
<dbReference type="InterPro" id="IPR001867">
    <property type="entry name" value="OmpR/PhoB-type_DNA-bd"/>
</dbReference>
<name>A0A370IEF3_9NOCA</name>
<dbReference type="Pfam" id="PF00486">
    <property type="entry name" value="Trans_reg_C"/>
    <property type="match status" value="1"/>
</dbReference>
<dbReference type="Gene3D" id="1.10.10.10">
    <property type="entry name" value="Winged helix-like DNA-binding domain superfamily/Winged helix DNA-binding domain"/>
    <property type="match status" value="1"/>
</dbReference>
<accession>A0A370IEF3</accession>
<evidence type="ECO:0000313" key="7">
    <source>
        <dbReference type="Proteomes" id="UP000254869"/>
    </source>
</evidence>
<sequence>MGGPRVRALLALLLLEAGRVVGRERLIDGLYGEEPPGDAGHALQSQVSRLRQALRGEGVEVESSAAGYRLVVDAGAVDAHRFERMVGEGREGLRRKDFAAVVALIDAALQLWRGSALADVLDVPFAAAPAARLGEQRCAAIEDRAEAALALGEHQAVVAALSELVAAHPLRERARALLMRGLYAAGRQAAALELFEDGRRLLAEELGADPSPELFEAHQSILRARSTAAPASTRLPAQLTSFVGREDELARLLPLLAGTRLVTVLGPGGTGKTRFALEAGQRLRGEVAFVDLAPLGAQGRVVRAIADALGGRDIATDTASADPEARVLAILAERPMLIILDNCEHVIDDAAAVTHRLLRACPALRVLATSREALRITGETVFPLGQLAIAEPDAPPAAQLSAPAVRLFADRAAAARPGFALDAGTIGTVRRICARLDGLPLAVELAAARLRSLGLDEIDARLDDRFRLLGRGERTAEPRHRTLRAVVEWSWDLLDPAERLLAQRFTVFSGGATPAAVARVCEMDEADELLASLVEKSLVESADGRCRMLETIREFALTRSIEAGEYDRLRHAHARYFTELAERADTHLRGGDQLDWLARLDAERANLQAALHWSAEAAPELALRLTAASAWYWWLTGRTGVAAAVVERLLPLVDPARSPEEFALCVAVATRTGTLADSEIDRATQALAALDRPLLRPHAVFLLAMAGGFLDSDPRFDRTPWSRAFHRLGLGLRLLLSGDPLAAEPEFRAAATDFRGTGDRWATAATLDKLAAIATIRGRHRIALAHMDEAIALAAELGTVDDTADLLNRRGDILTRAGDLPEARASYERAAELARVVGAVDLRANALRGLGDLARVEGDPARARELYDQALSRCPDGTVGAAEARARALIGLGWIARSEQDAAQAFSLHRRAFDVAWTVGHRPIAAAAVVGMSATRTDPEHAALLLGMAEGLSGLRDDGDPDVARISAECEAALGSERFGIARRRGLEIPADRASDLLGE</sequence>
<dbReference type="InterPro" id="IPR005158">
    <property type="entry name" value="BTAD"/>
</dbReference>
<dbReference type="Gene3D" id="3.40.50.300">
    <property type="entry name" value="P-loop containing nucleotide triphosphate hydrolases"/>
    <property type="match status" value="1"/>
</dbReference>
<dbReference type="STRING" id="1210086.GCA_001613105_00491"/>
<feature type="domain" description="OmpR/PhoB-type" evidence="5">
    <location>
        <begin position="1"/>
        <end position="72"/>
    </location>
</feature>
<gene>
    <name evidence="6" type="ORF">DFR76_101637</name>
</gene>
<reference evidence="6 7" key="1">
    <citation type="submission" date="2018-07" db="EMBL/GenBank/DDBJ databases">
        <title>Genomic Encyclopedia of Type Strains, Phase IV (KMG-IV): sequencing the most valuable type-strain genomes for metagenomic binning, comparative biology and taxonomic classification.</title>
        <authorList>
            <person name="Goeker M."/>
        </authorList>
    </citation>
    <scope>NUCLEOTIDE SEQUENCE [LARGE SCALE GENOMIC DNA]</scope>
    <source>
        <strain evidence="6 7">DSM 44290</strain>
    </source>
</reference>
<evidence type="ECO:0000256" key="3">
    <source>
        <dbReference type="PROSITE-ProRule" id="PRU00339"/>
    </source>
</evidence>
<proteinExistence type="inferred from homology"/>
<dbReference type="SUPFAM" id="SSF46894">
    <property type="entry name" value="C-terminal effector domain of the bipartite response regulators"/>
    <property type="match status" value="1"/>
</dbReference>
<dbReference type="InterPro" id="IPR036388">
    <property type="entry name" value="WH-like_DNA-bd_sf"/>
</dbReference>